<evidence type="ECO:0008006" key="4">
    <source>
        <dbReference type="Google" id="ProtNLM"/>
    </source>
</evidence>
<evidence type="ECO:0000256" key="1">
    <source>
        <dbReference type="SAM" id="MobiDB-lite"/>
    </source>
</evidence>
<dbReference type="InterPro" id="IPR011990">
    <property type="entry name" value="TPR-like_helical_dom_sf"/>
</dbReference>
<keyword evidence="3" id="KW-1185">Reference proteome</keyword>
<gene>
    <name evidence="2" type="ORF">DUE52_27175</name>
</gene>
<proteinExistence type="predicted"/>
<feature type="region of interest" description="Disordered" evidence="1">
    <location>
        <begin position="401"/>
        <end position="420"/>
    </location>
</feature>
<evidence type="ECO:0000313" key="2">
    <source>
        <dbReference type="EMBL" id="RCR66392.1"/>
    </source>
</evidence>
<dbReference type="Proteomes" id="UP000253383">
    <property type="component" value="Unassembled WGS sequence"/>
</dbReference>
<dbReference type="AlphaFoldDB" id="A0A368JFS8"/>
<reference evidence="2 3" key="1">
    <citation type="submission" date="2018-07" db="EMBL/GenBank/DDBJ databases">
        <title>Genome analysis of Larkinella rosea.</title>
        <authorList>
            <person name="Zhou Z."/>
            <person name="Wang G."/>
        </authorList>
    </citation>
    <scope>NUCLEOTIDE SEQUENCE [LARGE SCALE GENOMIC DNA]</scope>
    <source>
        <strain evidence="3">zzj9</strain>
    </source>
</reference>
<evidence type="ECO:0000313" key="3">
    <source>
        <dbReference type="Proteomes" id="UP000253383"/>
    </source>
</evidence>
<dbReference type="Gene3D" id="1.25.40.10">
    <property type="entry name" value="Tetratricopeptide repeat domain"/>
    <property type="match status" value="1"/>
</dbReference>
<accession>A0A368JFS8</accession>
<comment type="caution">
    <text evidence="2">The sequence shown here is derived from an EMBL/GenBank/DDBJ whole genome shotgun (WGS) entry which is preliminary data.</text>
</comment>
<name>A0A368JFS8_9BACT</name>
<organism evidence="2 3">
    <name type="scientific">Larkinella punicea</name>
    <dbReference type="NCBI Taxonomy" id="2315727"/>
    <lineage>
        <taxon>Bacteria</taxon>
        <taxon>Pseudomonadati</taxon>
        <taxon>Bacteroidota</taxon>
        <taxon>Cytophagia</taxon>
        <taxon>Cytophagales</taxon>
        <taxon>Spirosomataceae</taxon>
        <taxon>Larkinella</taxon>
    </lineage>
</organism>
<dbReference type="RefSeq" id="WP_114409235.1">
    <property type="nucleotide sequence ID" value="NZ_QOWE01000028.1"/>
</dbReference>
<sequence length="530" mass="59339">MGQPFWMHFVLAVSLLFPVSPPKEPVDQTVLMHRVYARLLQTIGNPPDAPVLKLLPRRQTGVEGRLRYRPDNPTRIELGDDVLSLCGGFGADADAALACLLGHELGHFQYRHGSKKEFFSPLEVPNSKPNSFENQEALADRSGVFMAYLSGYDAFSLAPEVYTRFYDAFVHGQLTGYLSKQQRLKMVADTTDRVRELAQLFEVGEISYLLRDYESASNAFVGLIKRYPSAATRNNLGAIKLNQALALMPLAKEDPRLRFEFPVEFDSDNRLLTVLRRDRSLPFRQLLTEARTLFRIALSEQPTHQTAGLNLSIAEYLLNNSDEARQTLANLQKPLSANAHLMLGIVQADLSQTDEARKSFKLAVTQGAFRAAGNLSYFEKGLQPGWKQWLDGFVRDRDAKSGKQTPIPAWPDPKNLPKLPPMEQLPGVSKAARIARTDSLTSYWLPIADEPTRSSSPTVRMYRVLKSSRLALKGFAIGSPASQLKRYGAPAITVAGARNTVFYGFRSAKRWLFLEYRDSRLAGWVATETN</sequence>
<dbReference type="EMBL" id="QOWE01000028">
    <property type="protein sequence ID" value="RCR66392.1"/>
    <property type="molecule type" value="Genomic_DNA"/>
</dbReference>
<dbReference type="SUPFAM" id="SSF48452">
    <property type="entry name" value="TPR-like"/>
    <property type="match status" value="1"/>
</dbReference>
<protein>
    <recommendedName>
        <fullName evidence="4">Peptidase M48 domain-containing protein</fullName>
    </recommendedName>
</protein>
<dbReference type="OrthoDB" id="1376641at2"/>